<proteinExistence type="predicted"/>
<dbReference type="Proteomes" id="UP000785679">
    <property type="component" value="Unassembled WGS sequence"/>
</dbReference>
<organism evidence="1 2">
    <name type="scientific">Halteria grandinella</name>
    <dbReference type="NCBI Taxonomy" id="5974"/>
    <lineage>
        <taxon>Eukaryota</taxon>
        <taxon>Sar</taxon>
        <taxon>Alveolata</taxon>
        <taxon>Ciliophora</taxon>
        <taxon>Intramacronucleata</taxon>
        <taxon>Spirotrichea</taxon>
        <taxon>Stichotrichia</taxon>
        <taxon>Sporadotrichida</taxon>
        <taxon>Halteriidae</taxon>
        <taxon>Halteria</taxon>
    </lineage>
</organism>
<gene>
    <name evidence="1" type="ORF">FGO68_gene8976</name>
</gene>
<evidence type="ECO:0000313" key="1">
    <source>
        <dbReference type="EMBL" id="TNV76692.1"/>
    </source>
</evidence>
<keyword evidence="2" id="KW-1185">Reference proteome</keyword>
<name>A0A8J8NKD5_HALGN</name>
<protein>
    <submittedName>
        <fullName evidence="1">Uncharacterized protein</fullName>
    </submittedName>
</protein>
<dbReference type="AlphaFoldDB" id="A0A8J8NKD5"/>
<comment type="caution">
    <text evidence="1">The sequence shown here is derived from an EMBL/GenBank/DDBJ whole genome shotgun (WGS) entry which is preliminary data.</text>
</comment>
<evidence type="ECO:0000313" key="2">
    <source>
        <dbReference type="Proteomes" id="UP000785679"/>
    </source>
</evidence>
<reference evidence="1" key="1">
    <citation type="submission" date="2019-06" db="EMBL/GenBank/DDBJ databases">
        <authorList>
            <person name="Zheng W."/>
        </authorList>
    </citation>
    <scope>NUCLEOTIDE SEQUENCE</scope>
    <source>
        <strain evidence="1">QDHG01</strain>
    </source>
</reference>
<dbReference type="EMBL" id="RRYP01013123">
    <property type="protein sequence ID" value="TNV76692.1"/>
    <property type="molecule type" value="Genomic_DNA"/>
</dbReference>
<accession>A0A8J8NKD5</accession>
<sequence length="106" mass="12706">MKFQVTNHMSQYGVSCKGIQSLGTFAQDLDRINAFILANISDFDLHSAHLLRFKLLDYKLKFEKAEAEQRVRQIQMDKERELRELELRYRYIFMSRYNMGRPIQIV</sequence>